<comment type="caution">
    <text evidence="4">The sequence shown here is derived from an EMBL/GenBank/DDBJ whole genome shotgun (WGS) entry which is preliminary data.</text>
</comment>
<name>A0A7W7C7Q9_9PSEU</name>
<dbReference type="GO" id="GO:0008800">
    <property type="term" value="F:beta-lactamase activity"/>
    <property type="evidence" value="ECO:0007669"/>
    <property type="project" value="InterPro"/>
</dbReference>
<feature type="domain" description="Beta-lactamase class A catalytic" evidence="3">
    <location>
        <begin position="117"/>
        <end position="200"/>
    </location>
</feature>
<dbReference type="Pfam" id="PF13354">
    <property type="entry name" value="Beta-lactamase2"/>
    <property type="match status" value="1"/>
</dbReference>
<keyword evidence="5" id="KW-1185">Reference proteome</keyword>
<feature type="chain" id="PRO_5038753536" description="Beta-lactamase class A catalytic domain-containing protein" evidence="2">
    <location>
        <begin position="23"/>
        <end position="278"/>
    </location>
</feature>
<dbReference type="AlphaFoldDB" id="A0A7W7C7Q9"/>
<reference evidence="4 5" key="1">
    <citation type="submission" date="2020-08" db="EMBL/GenBank/DDBJ databases">
        <title>Sequencing the genomes of 1000 actinobacteria strains.</title>
        <authorList>
            <person name="Klenk H.-P."/>
        </authorList>
    </citation>
    <scope>NUCLEOTIDE SEQUENCE [LARGE SCALE GENOMIC DNA]</scope>
    <source>
        <strain evidence="4 5">DSM 44230</strain>
    </source>
</reference>
<feature type="region of interest" description="Disordered" evidence="1">
    <location>
        <begin position="32"/>
        <end position="60"/>
    </location>
</feature>
<feature type="compositionally biased region" description="Polar residues" evidence="1">
    <location>
        <begin position="32"/>
        <end position="41"/>
    </location>
</feature>
<dbReference type="InterPro" id="IPR012338">
    <property type="entry name" value="Beta-lactam/transpept-like"/>
</dbReference>
<proteinExistence type="predicted"/>
<evidence type="ECO:0000313" key="5">
    <source>
        <dbReference type="Proteomes" id="UP000533598"/>
    </source>
</evidence>
<evidence type="ECO:0000256" key="2">
    <source>
        <dbReference type="SAM" id="SignalP"/>
    </source>
</evidence>
<feature type="compositionally biased region" description="Polar residues" evidence="1">
    <location>
        <begin position="49"/>
        <end position="60"/>
    </location>
</feature>
<dbReference type="InterPro" id="IPR045155">
    <property type="entry name" value="Beta-lactam_cat"/>
</dbReference>
<sequence length="278" mass="30235">MSRKWTVVAFALLMVAVGGCQRALPTVATSTTDFGLPTLTQAPEPETQPRANTPQVQVDTPGQYSWSLRDTKTGETRGSANQSAFANTVESMVKAWIAFDFLNGLGPASPSQADLKTMHRMLNVSDDQAAQQLYRRRGSDAVIQRLISTCGLTGTRITTGWWSKTRMTAADATRMGQCLFDGRHLSPQWTEWLRAEMRNVAPSNAFGIAEAPGLAGQRLAIKNGWTEHSGTRNWAVNCLAVWADKVLAVLVSYPIGLGQAHGASVCRQVAEQLFPAEK</sequence>
<dbReference type="SUPFAM" id="SSF56601">
    <property type="entry name" value="beta-lactamase/transpeptidase-like"/>
    <property type="match status" value="1"/>
</dbReference>
<evidence type="ECO:0000313" key="4">
    <source>
        <dbReference type="EMBL" id="MBB4676048.1"/>
    </source>
</evidence>
<dbReference type="PROSITE" id="PS51257">
    <property type="entry name" value="PROKAR_LIPOPROTEIN"/>
    <property type="match status" value="1"/>
</dbReference>
<feature type="signal peptide" evidence="2">
    <location>
        <begin position="1"/>
        <end position="22"/>
    </location>
</feature>
<evidence type="ECO:0000259" key="3">
    <source>
        <dbReference type="Pfam" id="PF13354"/>
    </source>
</evidence>
<dbReference type="Gene3D" id="3.40.710.10">
    <property type="entry name" value="DD-peptidase/beta-lactamase superfamily"/>
    <property type="match status" value="1"/>
</dbReference>
<keyword evidence="2" id="KW-0732">Signal</keyword>
<protein>
    <recommendedName>
        <fullName evidence="3">Beta-lactamase class A catalytic domain-containing protein</fullName>
    </recommendedName>
</protein>
<accession>A0A7W7C7Q9</accession>
<gene>
    <name evidence="4" type="ORF">HNR67_002166</name>
</gene>
<evidence type="ECO:0000256" key="1">
    <source>
        <dbReference type="SAM" id="MobiDB-lite"/>
    </source>
</evidence>
<dbReference type="GO" id="GO:0030655">
    <property type="term" value="P:beta-lactam antibiotic catabolic process"/>
    <property type="evidence" value="ECO:0007669"/>
    <property type="project" value="InterPro"/>
</dbReference>
<dbReference type="EMBL" id="JACHMH010000001">
    <property type="protein sequence ID" value="MBB4676048.1"/>
    <property type="molecule type" value="Genomic_DNA"/>
</dbReference>
<dbReference type="Proteomes" id="UP000533598">
    <property type="component" value="Unassembled WGS sequence"/>
</dbReference>
<organism evidence="4 5">
    <name type="scientific">Crossiella cryophila</name>
    <dbReference type="NCBI Taxonomy" id="43355"/>
    <lineage>
        <taxon>Bacteria</taxon>
        <taxon>Bacillati</taxon>
        <taxon>Actinomycetota</taxon>
        <taxon>Actinomycetes</taxon>
        <taxon>Pseudonocardiales</taxon>
        <taxon>Pseudonocardiaceae</taxon>
        <taxon>Crossiella</taxon>
    </lineage>
</organism>
<dbReference type="RefSeq" id="WP_185001921.1">
    <property type="nucleotide sequence ID" value="NZ_BAAAUI010000065.1"/>
</dbReference>